<gene>
    <name evidence="2" type="ORF">SDC9_95203</name>
</gene>
<dbReference type="GO" id="GO:0005524">
    <property type="term" value="F:ATP binding"/>
    <property type="evidence" value="ECO:0007669"/>
    <property type="project" value="InterPro"/>
</dbReference>
<reference evidence="2" key="1">
    <citation type="submission" date="2019-08" db="EMBL/GenBank/DDBJ databases">
        <authorList>
            <person name="Kucharzyk K."/>
            <person name="Murdoch R.W."/>
            <person name="Higgins S."/>
            <person name="Loffler F."/>
        </authorList>
    </citation>
    <scope>NUCLEOTIDE SEQUENCE</scope>
</reference>
<accession>A0A645A6Z4</accession>
<proteinExistence type="predicted"/>
<protein>
    <recommendedName>
        <fullName evidence="1">ATPase AAA-type core domain-containing protein</fullName>
    </recommendedName>
</protein>
<sequence length="431" mass="49182">MILAIRLSNFYSIKEEICIDFRAGKINTATSRKLSSHIFTWNDEVVLKSIGLFGANASGKSNIIKAITFCCHLVLESHLFNENSVFNFEPFKFDGWENTPSTFSMDFVYEGIEYEYSFSLTKHGILQESLYYYPKGKKAKVFTRDERIKGEKAKKYSFADRLIPNPLDIAHSTSEKTLYVSRGSQMDREICKTVFRFYMNEITLGLVPDSSEASFALFEKNKDLVVYALNICDSDIVDIKAQREQVMNVGPSIVRRPDSSALASASVQVLKRERVRFVTYHAKAPTIPFDLESEESSGTYRLFLMLLTLIDVVRSNKTFFLDEFDASLHSILSQFILDLFHASSSAQFLYSSHDTNLINLDSLRRDQILFVRKQSNSSTEVYSLYDYKDFRENMDAEKGYLQGRFDAVPIVQSSVEVIKKLLGNSEDGLNG</sequence>
<feature type="domain" description="ATPase AAA-type core" evidence="1">
    <location>
        <begin position="51"/>
        <end position="359"/>
    </location>
</feature>
<dbReference type="Pfam" id="PF13304">
    <property type="entry name" value="AAA_21"/>
    <property type="match status" value="1"/>
</dbReference>
<dbReference type="InterPro" id="IPR027417">
    <property type="entry name" value="P-loop_NTPase"/>
</dbReference>
<dbReference type="AlphaFoldDB" id="A0A645A6Z4"/>
<comment type="caution">
    <text evidence="2">The sequence shown here is derived from an EMBL/GenBank/DDBJ whole genome shotgun (WGS) entry which is preliminary data.</text>
</comment>
<dbReference type="PANTHER" id="PTHR40396">
    <property type="entry name" value="ATPASE-LIKE PROTEIN"/>
    <property type="match status" value="1"/>
</dbReference>
<dbReference type="PANTHER" id="PTHR40396:SF1">
    <property type="entry name" value="ATPASE AAA-TYPE CORE DOMAIN-CONTAINING PROTEIN"/>
    <property type="match status" value="1"/>
</dbReference>
<dbReference type="SUPFAM" id="SSF52540">
    <property type="entry name" value="P-loop containing nucleoside triphosphate hydrolases"/>
    <property type="match status" value="1"/>
</dbReference>
<evidence type="ECO:0000259" key="1">
    <source>
        <dbReference type="Pfam" id="PF13304"/>
    </source>
</evidence>
<name>A0A645A6Z4_9ZZZZ</name>
<dbReference type="Gene3D" id="3.40.50.300">
    <property type="entry name" value="P-loop containing nucleotide triphosphate hydrolases"/>
    <property type="match status" value="2"/>
</dbReference>
<dbReference type="InterPro" id="IPR003959">
    <property type="entry name" value="ATPase_AAA_core"/>
</dbReference>
<evidence type="ECO:0000313" key="2">
    <source>
        <dbReference type="EMBL" id="MPM48478.1"/>
    </source>
</evidence>
<organism evidence="2">
    <name type="scientific">bioreactor metagenome</name>
    <dbReference type="NCBI Taxonomy" id="1076179"/>
    <lineage>
        <taxon>unclassified sequences</taxon>
        <taxon>metagenomes</taxon>
        <taxon>ecological metagenomes</taxon>
    </lineage>
</organism>
<dbReference type="GO" id="GO:0016887">
    <property type="term" value="F:ATP hydrolysis activity"/>
    <property type="evidence" value="ECO:0007669"/>
    <property type="project" value="InterPro"/>
</dbReference>
<dbReference type="EMBL" id="VSSQ01012115">
    <property type="protein sequence ID" value="MPM48478.1"/>
    <property type="molecule type" value="Genomic_DNA"/>
</dbReference>